<evidence type="ECO:0000313" key="10">
    <source>
        <dbReference type="EMBL" id="SEJ19446.1"/>
    </source>
</evidence>
<evidence type="ECO:0000256" key="5">
    <source>
        <dbReference type="ARBA" id="ARBA00022519"/>
    </source>
</evidence>
<dbReference type="GO" id="GO:0005886">
    <property type="term" value="C:plasma membrane"/>
    <property type="evidence" value="ECO:0007669"/>
    <property type="project" value="UniProtKB-SubCell"/>
</dbReference>
<name>A0A1H6WU84_9FIRM</name>
<evidence type="ECO:0000256" key="9">
    <source>
        <dbReference type="SAM" id="Phobius"/>
    </source>
</evidence>
<feature type="transmembrane region" description="Helical" evidence="9">
    <location>
        <begin position="394"/>
        <end position="413"/>
    </location>
</feature>
<evidence type="ECO:0000313" key="11">
    <source>
        <dbReference type="Proteomes" id="UP000199662"/>
    </source>
</evidence>
<reference evidence="10 11" key="1">
    <citation type="submission" date="2016-10" db="EMBL/GenBank/DDBJ databases">
        <authorList>
            <person name="de Groot N.N."/>
        </authorList>
    </citation>
    <scope>NUCLEOTIDE SEQUENCE [LARGE SCALE GENOMIC DNA]</scope>
    <source>
        <strain evidence="10 11">DSM 2179</strain>
    </source>
</reference>
<evidence type="ECO:0000256" key="1">
    <source>
        <dbReference type="ARBA" id="ARBA00004429"/>
    </source>
</evidence>
<feature type="transmembrane region" description="Helical" evidence="9">
    <location>
        <begin position="926"/>
        <end position="949"/>
    </location>
</feature>
<dbReference type="InterPro" id="IPR027463">
    <property type="entry name" value="AcrB_DN_DC_subdom"/>
</dbReference>
<sequence>MSRFFIERPIFAIVLAIMIVIIGTISGVSLPIAQYPQISPPTISVSTTYTGANASVVNQTVAQVIEQQVNGTDGMDYMSSNTDDTGRYSLSVVFKLGTDGDMDSVKVQNNVAIANASLPSDVQTVGVTTKKASADMALMVSLYSPNSTYNSVFMKNYADIYLIDKIKRVKGVGDVNIFGSDYSMRVWLNPDKLAELGLTVADITSAVKEQNVQAPAGTIGQMPAPKNQEFQYTGKVQGRLTTVEDFENVIIKAESNGSFVRLKDIARVETGGKTNNVVAKANGQPAVAFGVQLTNDANAMQTVSAVQKVIKDAAVDFPPDLEYQEVVDNTQYIRESIKEVLTTFAEAMLLVVLIVFLFLQSWRATLIPMLAIPVSLIGTFGAFVVLGFSINTLTLFALVLAIGLVVDDAIVVIENVEHHMRYSGLDPKEATKRAMDEVSGPVVAIAFVLAAVFVPVAFLGGIMGVLYKQFALTIAISMALSAFVALTLTPALCAMLLKPHDPNAHKGILGRFFDKFNDWFDRTNKGYVGAVTALIGKAKYCAILLLIIVGLTAFLYKVLPSTFVPDEDQGFFLTSVSMPEGTSLNRTQDVMDHLADDIKKNPGVKNVMAITGYDILSSAAKSNGGVMFIGLEPWSQRTSAETQINAQVGRVFGQGAMGYPQASVVAFNMPSLPGLGMVGGFTMQLQDMSGHTDEELNTITQNLVKAANQRPEVKGVYSTYKINSPGYEFDIDREKVKNLGVDISDVFTALQVNFGGTQVNDFNQFGRTYKVVLQADTKYRNEADTAKFIFVKSSSGTMVPLDTLLKPKLETAPSIISRFNAARSITIQGNVGDGYSSGQAITVMEEIAKQQLPTGFNIEWSGQSREEKNSSDATMQVLALALIFVFLCLAALYESWSVPYAVLLTVPTGVFGALLSEYVMNLQNSVYMQIGVIMIIGLAAKNAILIVEFAKVRVDKGMEPVKAAIEAAGLRLRPIIMTSLAFIIGCLPLAIATGAGAGARNSMGVAVVGGMVFATAFGVFLIPVLFVVVEKITEKISPTKKKEKASPTEYM</sequence>
<evidence type="ECO:0000256" key="6">
    <source>
        <dbReference type="ARBA" id="ARBA00022692"/>
    </source>
</evidence>
<evidence type="ECO:0000256" key="3">
    <source>
        <dbReference type="ARBA" id="ARBA00022448"/>
    </source>
</evidence>
<comment type="subcellular location">
    <subcellularLocation>
        <location evidence="1">Cell inner membrane</location>
        <topology evidence="1">Multi-pass membrane protein</topology>
    </subcellularLocation>
</comment>
<dbReference type="Pfam" id="PF00873">
    <property type="entry name" value="ACR_tran"/>
    <property type="match status" value="1"/>
</dbReference>
<feature type="transmembrane region" description="Helical" evidence="9">
    <location>
        <begin position="472"/>
        <end position="497"/>
    </location>
</feature>
<accession>A0A1H6WU84</accession>
<dbReference type="PANTHER" id="PTHR32063">
    <property type="match status" value="1"/>
</dbReference>
<keyword evidence="3" id="KW-0813">Transport</keyword>
<keyword evidence="5" id="KW-0997">Cell inner membrane</keyword>
<evidence type="ECO:0000256" key="4">
    <source>
        <dbReference type="ARBA" id="ARBA00022475"/>
    </source>
</evidence>
<keyword evidence="11" id="KW-1185">Reference proteome</keyword>
<dbReference type="InterPro" id="IPR004764">
    <property type="entry name" value="MdtF-like"/>
</dbReference>
<dbReference type="SUPFAM" id="SSF82866">
    <property type="entry name" value="Multidrug efflux transporter AcrB transmembrane domain"/>
    <property type="match status" value="2"/>
</dbReference>
<feature type="transmembrane region" description="Helical" evidence="9">
    <location>
        <begin position="873"/>
        <end position="893"/>
    </location>
</feature>
<protein>
    <submittedName>
        <fullName evidence="10">Hydrophobic/amphiphilic exporter-1, HAE1 family</fullName>
    </submittedName>
</protein>
<dbReference type="InterPro" id="IPR001036">
    <property type="entry name" value="Acrflvin-R"/>
</dbReference>
<feature type="transmembrane region" description="Helical" evidence="9">
    <location>
        <begin position="442"/>
        <end position="466"/>
    </location>
</feature>
<dbReference type="PRINTS" id="PR00702">
    <property type="entry name" value="ACRIFLAVINRP"/>
</dbReference>
<organism evidence="10 11">
    <name type="scientific">Propionispira arboris</name>
    <dbReference type="NCBI Taxonomy" id="84035"/>
    <lineage>
        <taxon>Bacteria</taxon>
        <taxon>Bacillati</taxon>
        <taxon>Bacillota</taxon>
        <taxon>Negativicutes</taxon>
        <taxon>Selenomonadales</taxon>
        <taxon>Selenomonadaceae</taxon>
        <taxon>Propionispira</taxon>
    </lineage>
</organism>
<dbReference type="GO" id="GO:0015562">
    <property type="term" value="F:efflux transmembrane transporter activity"/>
    <property type="evidence" value="ECO:0007669"/>
    <property type="project" value="InterPro"/>
</dbReference>
<dbReference type="GO" id="GO:0009636">
    <property type="term" value="P:response to toxic substance"/>
    <property type="evidence" value="ECO:0007669"/>
    <property type="project" value="UniProtKB-ARBA"/>
</dbReference>
<keyword evidence="7 9" id="KW-1133">Transmembrane helix</keyword>
<feature type="transmembrane region" description="Helical" evidence="9">
    <location>
        <begin position="540"/>
        <end position="559"/>
    </location>
</feature>
<comment type="similarity">
    <text evidence="2">Belongs to the resistance-nodulation-cell division (RND) (TC 2.A.6) family.</text>
</comment>
<dbReference type="Gene3D" id="3.30.70.1430">
    <property type="entry name" value="Multidrug efflux transporter AcrB pore domain"/>
    <property type="match status" value="2"/>
</dbReference>
<dbReference type="Gene3D" id="3.30.2090.10">
    <property type="entry name" value="Multidrug efflux transporter AcrB TolC docking domain, DN and DC subdomains"/>
    <property type="match status" value="2"/>
</dbReference>
<dbReference type="AlphaFoldDB" id="A0A1H6WU84"/>
<feature type="transmembrane region" description="Helical" evidence="9">
    <location>
        <begin position="12"/>
        <end position="33"/>
    </location>
</feature>
<dbReference type="PANTHER" id="PTHR32063:SF11">
    <property type="entry name" value="CATION OR DRUG EFFLUX SYSTEM PROTEIN"/>
    <property type="match status" value="1"/>
</dbReference>
<dbReference type="EMBL" id="FNZK01000004">
    <property type="protein sequence ID" value="SEJ19446.1"/>
    <property type="molecule type" value="Genomic_DNA"/>
</dbReference>
<feature type="transmembrane region" description="Helical" evidence="9">
    <location>
        <begin position="970"/>
        <end position="991"/>
    </location>
</feature>
<feature type="transmembrane region" description="Helical" evidence="9">
    <location>
        <begin position="900"/>
        <end position="920"/>
    </location>
</feature>
<dbReference type="Gene3D" id="3.30.70.1320">
    <property type="entry name" value="Multidrug efflux transporter AcrB pore domain like"/>
    <property type="match status" value="1"/>
</dbReference>
<dbReference type="NCBIfam" id="NF000282">
    <property type="entry name" value="RND_permease_1"/>
    <property type="match status" value="1"/>
</dbReference>
<feature type="transmembrane region" description="Helical" evidence="9">
    <location>
        <begin position="1003"/>
        <end position="1029"/>
    </location>
</feature>
<feature type="transmembrane region" description="Helical" evidence="9">
    <location>
        <begin position="340"/>
        <end position="359"/>
    </location>
</feature>
<dbReference type="SUPFAM" id="SSF82693">
    <property type="entry name" value="Multidrug efflux transporter AcrB pore domain, PN1, PN2, PC1 and PC2 subdomains"/>
    <property type="match status" value="3"/>
</dbReference>
<evidence type="ECO:0000256" key="2">
    <source>
        <dbReference type="ARBA" id="ARBA00010942"/>
    </source>
</evidence>
<keyword evidence="6 9" id="KW-0812">Transmembrane</keyword>
<proteinExistence type="inferred from homology"/>
<feature type="transmembrane region" description="Helical" evidence="9">
    <location>
        <begin position="366"/>
        <end position="388"/>
    </location>
</feature>
<evidence type="ECO:0000256" key="8">
    <source>
        <dbReference type="ARBA" id="ARBA00023136"/>
    </source>
</evidence>
<dbReference type="Gene3D" id="1.20.1640.10">
    <property type="entry name" value="Multidrug efflux transporter AcrB transmembrane domain"/>
    <property type="match status" value="2"/>
</dbReference>
<dbReference type="FunFam" id="1.20.1640.10:FF:000001">
    <property type="entry name" value="Efflux pump membrane transporter"/>
    <property type="match status" value="1"/>
</dbReference>
<dbReference type="Gene3D" id="3.30.70.1440">
    <property type="entry name" value="Multidrug efflux transporter AcrB pore domain"/>
    <property type="match status" value="1"/>
</dbReference>
<dbReference type="STRING" id="84035.SAMN05660742_104112"/>
<dbReference type="RefSeq" id="WP_019552412.1">
    <property type="nucleotide sequence ID" value="NZ_FNZK01000004.1"/>
</dbReference>
<dbReference type="Proteomes" id="UP000199662">
    <property type="component" value="Unassembled WGS sequence"/>
</dbReference>
<dbReference type="GO" id="GO:0042910">
    <property type="term" value="F:xenobiotic transmembrane transporter activity"/>
    <property type="evidence" value="ECO:0007669"/>
    <property type="project" value="TreeGrafter"/>
</dbReference>
<dbReference type="NCBIfam" id="TIGR00915">
    <property type="entry name" value="2A0602"/>
    <property type="match status" value="1"/>
</dbReference>
<gene>
    <name evidence="10" type="ORF">SAMN05660742_104112</name>
</gene>
<keyword evidence="4" id="KW-1003">Cell membrane</keyword>
<evidence type="ECO:0000256" key="7">
    <source>
        <dbReference type="ARBA" id="ARBA00022989"/>
    </source>
</evidence>
<dbReference type="SUPFAM" id="SSF82714">
    <property type="entry name" value="Multidrug efflux transporter AcrB TolC docking domain, DN and DC subdomains"/>
    <property type="match status" value="2"/>
</dbReference>
<keyword evidence="8 9" id="KW-0472">Membrane</keyword>